<dbReference type="InterPro" id="IPR035918">
    <property type="entry name" value="CytB_endotoxin-like_sf"/>
</dbReference>
<organism evidence="2 3">
    <name type="scientific">Paramarasmius palmivorus</name>
    <dbReference type="NCBI Taxonomy" id="297713"/>
    <lineage>
        <taxon>Eukaryota</taxon>
        <taxon>Fungi</taxon>
        <taxon>Dikarya</taxon>
        <taxon>Basidiomycota</taxon>
        <taxon>Agaricomycotina</taxon>
        <taxon>Agaricomycetes</taxon>
        <taxon>Agaricomycetidae</taxon>
        <taxon>Agaricales</taxon>
        <taxon>Marasmiineae</taxon>
        <taxon>Marasmiaceae</taxon>
        <taxon>Paramarasmius</taxon>
    </lineage>
</organism>
<dbReference type="GO" id="GO:0005576">
    <property type="term" value="C:extracellular region"/>
    <property type="evidence" value="ECO:0007669"/>
    <property type="project" value="InterPro"/>
</dbReference>
<dbReference type="SUPFAM" id="SSF55676">
    <property type="entry name" value="CytB endotoxin-like"/>
    <property type="match status" value="1"/>
</dbReference>
<dbReference type="GO" id="GO:0030435">
    <property type="term" value="P:sporulation resulting in formation of a cellular spore"/>
    <property type="evidence" value="ECO:0007669"/>
    <property type="project" value="UniProtKB-KW"/>
</dbReference>
<keyword evidence="3" id="KW-1185">Reference proteome</keyword>
<gene>
    <name evidence="2" type="ORF">VNI00_002674</name>
</gene>
<evidence type="ECO:0000313" key="2">
    <source>
        <dbReference type="EMBL" id="KAK7056956.1"/>
    </source>
</evidence>
<reference evidence="2 3" key="1">
    <citation type="submission" date="2024-01" db="EMBL/GenBank/DDBJ databases">
        <title>A draft genome for a cacao thread blight-causing isolate of Paramarasmius palmivorus.</title>
        <authorList>
            <person name="Baruah I.K."/>
            <person name="Bukari Y."/>
            <person name="Amoako-Attah I."/>
            <person name="Meinhardt L.W."/>
            <person name="Bailey B.A."/>
            <person name="Cohen S.P."/>
        </authorList>
    </citation>
    <scope>NUCLEOTIDE SEQUENCE [LARGE SCALE GENOMIC DNA]</scope>
    <source>
        <strain evidence="2 3">GH-12</strain>
    </source>
</reference>
<evidence type="ECO:0008006" key="4">
    <source>
        <dbReference type="Google" id="ProtNLM"/>
    </source>
</evidence>
<sequence length="207" mass="23207">MSSEALVYFDQFSKLPPNLVRTAQEVNSFAAHFVKLGDPKSFEWQKFLTEGINEYNGDDLVMDKFQSNTINQQDVTVEIMVDKMVAFLKYVLSVVLSEQDIAALTKHIEATFTDLKTAKDNGWADFTKSSSSQSSSWEYRLQLAFPNPDLPDSFYILVTTVKLETDIQSWVPPVTSSTRANFSATIDAVQLIVMEGFRDPRKGAGPA</sequence>
<dbReference type="Pfam" id="PF01338">
    <property type="entry name" value="Bac_thur_toxin"/>
    <property type="match status" value="1"/>
</dbReference>
<keyword evidence="1" id="KW-0749">Sporulation</keyword>
<protein>
    <recommendedName>
        <fullName evidence="4">Delta-endotoxin CytB</fullName>
    </recommendedName>
</protein>
<name>A0AAW0DXW6_9AGAR</name>
<dbReference type="Proteomes" id="UP001383192">
    <property type="component" value="Unassembled WGS sequence"/>
</dbReference>
<evidence type="ECO:0000313" key="3">
    <source>
        <dbReference type="Proteomes" id="UP001383192"/>
    </source>
</evidence>
<evidence type="ECO:0000256" key="1">
    <source>
        <dbReference type="ARBA" id="ARBA00022969"/>
    </source>
</evidence>
<comment type="caution">
    <text evidence="2">The sequence shown here is derived from an EMBL/GenBank/DDBJ whole genome shotgun (WGS) entry which is preliminary data.</text>
</comment>
<proteinExistence type="predicted"/>
<accession>A0AAW0DXW6</accession>
<dbReference type="EMBL" id="JAYKXP010000006">
    <property type="protein sequence ID" value="KAK7056956.1"/>
    <property type="molecule type" value="Genomic_DNA"/>
</dbReference>
<dbReference type="AlphaFoldDB" id="A0AAW0DXW6"/>
<dbReference type="Gene3D" id="3.40.198.10">
    <property type="entry name" value="Delta-endotoxin CytB-like"/>
    <property type="match status" value="1"/>
</dbReference>
<dbReference type="InterPro" id="IPR001615">
    <property type="entry name" value="Endotoxin_CytB"/>
</dbReference>